<evidence type="ECO:0000256" key="1">
    <source>
        <dbReference type="SAM" id="MobiDB-lite"/>
    </source>
</evidence>
<dbReference type="EMBL" id="BPVZ01000005">
    <property type="protein sequence ID" value="GKU92073.1"/>
    <property type="molecule type" value="Genomic_DNA"/>
</dbReference>
<organism evidence="2 3">
    <name type="scientific">Rubroshorea leprosula</name>
    <dbReference type="NCBI Taxonomy" id="152421"/>
    <lineage>
        <taxon>Eukaryota</taxon>
        <taxon>Viridiplantae</taxon>
        <taxon>Streptophyta</taxon>
        <taxon>Embryophyta</taxon>
        <taxon>Tracheophyta</taxon>
        <taxon>Spermatophyta</taxon>
        <taxon>Magnoliopsida</taxon>
        <taxon>eudicotyledons</taxon>
        <taxon>Gunneridae</taxon>
        <taxon>Pentapetalae</taxon>
        <taxon>rosids</taxon>
        <taxon>malvids</taxon>
        <taxon>Malvales</taxon>
        <taxon>Dipterocarpaceae</taxon>
        <taxon>Rubroshorea</taxon>
    </lineage>
</organism>
<feature type="region of interest" description="Disordered" evidence="1">
    <location>
        <begin position="121"/>
        <end position="177"/>
    </location>
</feature>
<feature type="region of interest" description="Disordered" evidence="1">
    <location>
        <begin position="492"/>
        <end position="527"/>
    </location>
</feature>
<proteinExistence type="predicted"/>
<accession>A0AAV5HTM0</accession>
<comment type="caution">
    <text evidence="2">The sequence shown here is derived from an EMBL/GenBank/DDBJ whole genome shotgun (WGS) entry which is preliminary data.</text>
</comment>
<name>A0AAV5HTM0_9ROSI</name>
<feature type="region of interest" description="Disordered" evidence="1">
    <location>
        <begin position="202"/>
        <end position="228"/>
    </location>
</feature>
<sequence>MLLPTSDLRLSFIGDDGQTERLFTLSSKSQCAAVAITDIPADNSGRSFHVKVPDGKMFYYWCSEKSKLLGTELLSKMKGLIKRKPSIAELTGISESRLGCFATLLRAYLVGTTVSITQASLSGSPLSSPETASDSADVQAAQSSSISKSLRSQQSSSQALKANSLSPRTSSFKEGPFRNLSSLRSAARDKLLKHGESHLSVSDNVTISSPSTTDSCSSNQAENNKLPDVKSCPLAPDILESLGKFALPPSLGPTSQLSSIGPPLFSPYYCWCPPGSSSLQHSTALPEFPASSVNSFPLPPLSSILPVNSTSSFLKPTPSINLAHASSLDFPALLPDPLVHLPTANSEQIPTFTPLMCDPIVHIPVIDVCSSGQGYLVVSAGPAISTTIPPLHPKLVNPLLPETDAVVESGARETLRLLISSSSQTTPPLLDVLPAVLTNADDKRSIFVAGSRALYSGTRDVNGIVDGIAAMSLVTLSGGTMGTNLIKKCNSHDDLGVQPGESAGSDGSSSDSEATHPSNLSEGSSNC</sequence>
<evidence type="ECO:0000313" key="3">
    <source>
        <dbReference type="Proteomes" id="UP001054252"/>
    </source>
</evidence>
<dbReference type="PANTHER" id="PTHR36741">
    <property type="entry name" value="OS07G0100500 PROTEIN"/>
    <property type="match status" value="1"/>
</dbReference>
<feature type="compositionally biased region" description="Low complexity" evidence="1">
    <location>
        <begin position="206"/>
        <end position="218"/>
    </location>
</feature>
<dbReference type="PANTHER" id="PTHR36741:SF1">
    <property type="entry name" value="OS07G0100500 PROTEIN"/>
    <property type="match status" value="1"/>
</dbReference>
<reference evidence="2 3" key="1">
    <citation type="journal article" date="2021" name="Commun. Biol.">
        <title>The genome of Shorea leprosula (Dipterocarpaceae) highlights the ecological relevance of drought in aseasonal tropical rainforests.</title>
        <authorList>
            <person name="Ng K.K.S."/>
            <person name="Kobayashi M.J."/>
            <person name="Fawcett J.A."/>
            <person name="Hatakeyama M."/>
            <person name="Paape T."/>
            <person name="Ng C.H."/>
            <person name="Ang C.C."/>
            <person name="Tnah L.H."/>
            <person name="Lee C.T."/>
            <person name="Nishiyama T."/>
            <person name="Sese J."/>
            <person name="O'Brien M.J."/>
            <person name="Copetti D."/>
            <person name="Mohd Noor M.I."/>
            <person name="Ong R.C."/>
            <person name="Putra M."/>
            <person name="Sireger I.Z."/>
            <person name="Indrioko S."/>
            <person name="Kosugi Y."/>
            <person name="Izuno A."/>
            <person name="Isagi Y."/>
            <person name="Lee S.L."/>
            <person name="Shimizu K.K."/>
        </authorList>
    </citation>
    <scope>NUCLEOTIDE SEQUENCE [LARGE SCALE GENOMIC DNA]</scope>
    <source>
        <strain evidence="2">214</strain>
    </source>
</reference>
<evidence type="ECO:0000313" key="2">
    <source>
        <dbReference type="EMBL" id="GKU92073.1"/>
    </source>
</evidence>
<protein>
    <submittedName>
        <fullName evidence="2">Uncharacterized protein</fullName>
    </submittedName>
</protein>
<gene>
    <name evidence="2" type="ORF">SLEP1_g5850</name>
</gene>
<dbReference type="AlphaFoldDB" id="A0AAV5HTM0"/>
<keyword evidence="3" id="KW-1185">Reference proteome</keyword>
<dbReference type="Proteomes" id="UP001054252">
    <property type="component" value="Unassembled WGS sequence"/>
</dbReference>
<feature type="compositionally biased region" description="Polar residues" evidence="1">
    <location>
        <begin position="515"/>
        <end position="527"/>
    </location>
</feature>
<feature type="compositionally biased region" description="Low complexity" evidence="1">
    <location>
        <begin position="501"/>
        <end position="512"/>
    </location>
</feature>
<feature type="compositionally biased region" description="Low complexity" evidence="1">
    <location>
        <begin position="132"/>
        <end position="166"/>
    </location>
</feature>
<feature type="compositionally biased region" description="Polar residues" evidence="1">
    <location>
        <begin position="121"/>
        <end position="131"/>
    </location>
</feature>